<dbReference type="Proteomes" id="UP000219331">
    <property type="component" value="Unassembled WGS sequence"/>
</dbReference>
<name>A0A285T6X7_9HYPH</name>
<dbReference type="OrthoDB" id="5365964at2"/>
<keyword evidence="2" id="KW-1185">Reference proteome</keyword>
<sequence>MKNFVQPGNYVTVTAPAGGLSSGEGVLVGHLFGVAATTAAEGAEVEIATIGVYDLAKDDTAAFTAGAPAYWDDANKVVTATATDNLRIGTALVAAATAATVGRVLITGHAI</sequence>
<evidence type="ECO:0000313" key="2">
    <source>
        <dbReference type="Proteomes" id="UP000219331"/>
    </source>
</evidence>
<dbReference type="AlphaFoldDB" id="A0A285T6X7"/>
<evidence type="ECO:0000313" key="1">
    <source>
        <dbReference type="EMBL" id="SOC15254.1"/>
    </source>
</evidence>
<protein>
    <submittedName>
        <fullName evidence="1">Predicted phage recombinase, RecA/RadA family</fullName>
    </submittedName>
</protein>
<proteinExistence type="predicted"/>
<dbReference type="PIRSF" id="PIRSF030771">
    <property type="entry name" value="UCP030771"/>
    <property type="match status" value="1"/>
</dbReference>
<reference evidence="1 2" key="1">
    <citation type="submission" date="2017-08" db="EMBL/GenBank/DDBJ databases">
        <authorList>
            <person name="de Groot N.N."/>
        </authorList>
    </citation>
    <scope>NUCLEOTIDE SEQUENCE [LARGE SCALE GENOMIC DNA]</scope>
    <source>
        <strain evidence="1 2">USBA 352</strain>
    </source>
</reference>
<gene>
    <name evidence="1" type="ORF">SAMN05421512_10887</name>
</gene>
<dbReference type="STRING" id="538381.GCA_001696535_02931"/>
<accession>A0A285T6X7</accession>
<organism evidence="1 2">
    <name type="scientific">Stappia indica</name>
    <dbReference type="NCBI Taxonomy" id="538381"/>
    <lineage>
        <taxon>Bacteria</taxon>
        <taxon>Pseudomonadati</taxon>
        <taxon>Pseudomonadota</taxon>
        <taxon>Alphaproteobacteria</taxon>
        <taxon>Hyphomicrobiales</taxon>
        <taxon>Stappiaceae</taxon>
        <taxon>Stappia</taxon>
    </lineage>
</organism>
<dbReference type="InterPro" id="IPR011231">
    <property type="entry name" value="Phage_VT1-Sakai_H0018"/>
</dbReference>
<dbReference type="EMBL" id="OBML01000008">
    <property type="protein sequence ID" value="SOC15254.1"/>
    <property type="molecule type" value="Genomic_DNA"/>
</dbReference>
<dbReference type="Pfam" id="PF09956">
    <property type="entry name" value="Phage_cement_2"/>
    <property type="match status" value="1"/>
</dbReference>